<evidence type="ECO:0000256" key="9">
    <source>
        <dbReference type="ARBA" id="ARBA00023201"/>
    </source>
</evidence>
<proteinExistence type="inferred from homology"/>
<dbReference type="Gene3D" id="1.20.1250.20">
    <property type="entry name" value="MFS general substrate transporter like domains"/>
    <property type="match status" value="2"/>
</dbReference>
<feature type="transmembrane region" description="Helical" evidence="12">
    <location>
        <begin position="193"/>
        <end position="212"/>
    </location>
</feature>
<keyword evidence="15" id="KW-1185">Reference proteome</keyword>
<keyword evidence="5" id="KW-0769">Symport</keyword>
<evidence type="ECO:0000256" key="2">
    <source>
        <dbReference type="ARBA" id="ARBA00008586"/>
    </source>
</evidence>
<dbReference type="EMBL" id="JALNTZ010000004">
    <property type="protein sequence ID" value="KAJ3654691.1"/>
    <property type="molecule type" value="Genomic_DNA"/>
</dbReference>
<dbReference type="GO" id="GO:0006814">
    <property type="term" value="P:sodium ion transport"/>
    <property type="evidence" value="ECO:0007669"/>
    <property type="project" value="UniProtKB-KW"/>
</dbReference>
<dbReference type="FunFam" id="1.20.1250.20:FF:000144">
    <property type="entry name" value="Picot, isoform B"/>
    <property type="match status" value="1"/>
</dbReference>
<dbReference type="SUPFAM" id="SSF103473">
    <property type="entry name" value="MFS general substrate transporter"/>
    <property type="match status" value="1"/>
</dbReference>
<protein>
    <recommendedName>
        <fullName evidence="11">Putative inorganic phosphate cotransporter</fullName>
    </recommendedName>
</protein>
<evidence type="ECO:0000256" key="3">
    <source>
        <dbReference type="ARBA" id="ARBA00022448"/>
    </source>
</evidence>
<keyword evidence="6 12" id="KW-1133">Transmembrane helix</keyword>
<feature type="transmembrane region" description="Helical" evidence="12">
    <location>
        <begin position="389"/>
        <end position="413"/>
    </location>
</feature>
<feature type="domain" description="Major facilitator superfamily (MFS) profile" evidence="13">
    <location>
        <begin position="25"/>
        <end position="448"/>
    </location>
</feature>
<dbReference type="InterPro" id="IPR036259">
    <property type="entry name" value="MFS_trans_sf"/>
</dbReference>
<reference evidence="14" key="1">
    <citation type="journal article" date="2023" name="G3 (Bethesda)">
        <title>Whole genome assemblies of Zophobas morio and Tenebrio molitor.</title>
        <authorList>
            <person name="Kaur S."/>
            <person name="Stinson S.A."/>
            <person name="diCenzo G.C."/>
        </authorList>
    </citation>
    <scope>NUCLEOTIDE SEQUENCE</scope>
    <source>
        <strain evidence="14">QUZm001</strain>
    </source>
</reference>
<dbReference type="InterPro" id="IPR050382">
    <property type="entry name" value="MFS_Na/Anion_cotransporter"/>
</dbReference>
<sequence length="477" mass="51922">MCEITMSPEEEESQPKCKLGVRHIQFVLLFLTLIMNYGQRTSISVAIIAMTEKTPPGPDIHTYPQWKDTDTILSSFFWGYIVTQVGAGQLGERFGPKWFLVGTMVLGSIVMCLTTVMAQAWGSAGVITCQIIQGLNQGFLCPCVHILISQWAPLNERTRFSIIVYSGQSLGIVISMLSTGAISGSKLGWPYVFYFYGAGGIVWAIIFGMFAANSPADHKSISAEERRYIESTNSVIQTKTKIPTPWLSIATSLPFWAALAASCAENWGSYTLITEIPSFMDSVMNYDINSNSQLSALPYMVTFFVNFVSSPISDKLISSKTLSIGTTRKIFNSLGTLVPGCALFALGFIDSTQKGVAVGLLVVSVAMSACADAGGFVNTIDLAPNHVGTLLGITNGTGQIFSILAPLTVGFLGSDKTDLMLWRKVFWIAAGIYVFCGLFFNIFASGEVQKWNDVKSTDKCESESEEKSNENLKFLGE</sequence>
<dbReference type="Proteomes" id="UP001168821">
    <property type="component" value="Unassembled WGS sequence"/>
</dbReference>
<evidence type="ECO:0000313" key="15">
    <source>
        <dbReference type="Proteomes" id="UP001168821"/>
    </source>
</evidence>
<evidence type="ECO:0000256" key="4">
    <source>
        <dbReference type="ARBA" id="ARBA00022692"/>
    </source>
</evidence>
<keyword evidence="9" id="KW-0406">Ion transport</keyword>
<dbReference type="Pfam" id="PF07690">
    <property type="entry name" value="MFS_1"/>
    <property type="match status" value="1"/>
</dbReference>
<dbReference type="PROSITE" id="PS50850">
    <property type="entry name" value="MFS"/>
    <property type="match status" value="1"/>
</dbReference>
<dbReference type="InterPro" id="IPR020846">
    <property type="entry name" value="MFS_dom"/>
</dbReference>
<dbReference type="GO" id="GO:0016020">
    <property type="term" value="C:membrane"/>
    <property type="evidence" value="ECO:0007669"/>
    <property type="project" value="UniProtKB-SubCell"/>
</dbReference>
<evidence type="ECO:0000259" key="13">
    <source>
        <dbReference type="PROSITE" id="PS50850"/>
    </source>
</evidence>
<dbReference type="InterPro" id="IPR011701">
    <property type="entry name" value="MFS"/>
</dbReference>
<comment type="subcellular location">
    <subcellularLocation>
        <location evidence="1">Membrane</location>
        <topology evidence="1">Multi-pass membrane protein</topology>
    </subcellularLocation>
</comment>
<dbReference type="PANTHER" id="PTHR11662:SF280">
    <property type="entry name" value="FI21844P1-RELATED"/>
    <property type="match status" value="1"/>
</dbReference>
<comment type="similarity">
    <text evidence="2">Belongs to the major facilitator superfamily. Sodium/anion cotransporter family.</text>
</comment>
<evidence type="ECO:0000256" key="5">
    <source>
        <dbReference type="ARBA" id="ARBA00022847"/>
    </source>
</evidence>
<evidence type="ECO:0000256" key="8">
    <source>
        <dbReference type="ARBA" id="ARBA00023136"/>
    </source>
</evidence>
<evidence type="ECO:0000256" key="12">
    <source>
        <dbReference type="SAM" id="Phobius"/>
    </source>
</evidence>
<dbReference type="AlphaFoldDB" id="A0AA38IG56"/>
<dbReference type="GO" id="GO:0015293">
    <property type="term" value="F:symporter activity"/>
    <property type="evidence" value="ECO:0007669"/>
    <property type="project" value="UniProtKB-KW"/>
</dbReference>
<organism evidence="14 15">
    <name type="scientific">Zophobas morio</name>
    <dbReference type="NCBI Taxonomy" id="2755281"/>
    <lineage>
        <taxon>Eukaryota</taxon>
        <taxon>Metazoa</taxon>
        <taxon>Ecdysozoa</taxon>
        <taxon>Arthropoda</taxon>
        <taxon>Hexapoda</taxon>
        <taxon>Insecta</taxon>
        <taxon>Pterygota</taxon>
        <taxon>Neoptera</taxon>
        <taxon>Endopterygota</taxon>
        <taxon>Coleoptera</taxon>
        <taxon>Polyphaga</taxon>
        <taxon>Cucujiformia</taxon>
        <taxon>Tenebrionidae</taxon>
        <taxon>Zophobas</taxon>
    </lineage>
</organism>
<evidence type="ECO:0000256" key="11">
    <source>
        <dbReference type="ARBA" id="ARBA00068450"/>
    </source>
</evidence>
<accession>A0AA38IG56</accession>
<feature type="transmembrane region" description="Helical" evidence="12">
    <location>
        <begin position="160"/>
        <end position="181"/>
    </location>
</feature>
<keyword evidence="3" id="KW-0813">Transport</keyword>
<evidence type="ECO:0000313" key="14">
    <source>
        <dbReference type="EMBL" id="KAJ3654691.1"/>
    </source>
</evidence>
<evidence type="ECO:0000256" key="1">
    <source>
        <dbReference type="ARBA" id="ARBA00004141"/>
    </source>
</evidence>
<evidence type="ECO:0000256" key="6">
    <source>
        <dbReference type="ARBA" id="ARBA00022989"/>
    </source>
</evidence>
<name>A0AA38IG56_9CUCU</name>
<feature type="transmembrane region" description="Helical" evidence="12">
    <location>
        <begin position="425"/>
        <end position="444"/>
    </location>
</feature>
<keyword evidence="4 12" id="KW-0812">Transmembrane</keyword>
<dbReference type="InterPro" id="IPR005829">
    <property type="entry name" value="Sugar_transporter_CS"/>
</dbReference>
<feature type="transmembrane region" description="Helical" evidence="12">
    <location>
        <begin position="124"/>
        <end position="148"/>
    </location>
</feature>
<evidence type="ECO:0000256" key="10">
    <source>
        <dbReference type="ARBA" id="ARBA00054632"/>
    </source>
</evidence>
<feature type="transmembrane region" description="Helical" evidence="12">
    <location>
        <begin position="330"/>
        <end position="349"/>
    </location>
</feature>
<dbReference type="GO" id="GO:0006820">
    <property type="term" value="P:monoatomic anion transport"/>
    <property type="evidence" value="ECO:0007669"/>
    <property type="project" value="TreeGrafter"/>
</dbReference>
<dbReference type="PANTHER" id="PTHR11662">
    <property type="entry name" value="SOLUTE CARRIER FAMILY 17"/>
    <property type="match status" value="1"/>
</dbReference>
<feature type="transmembrane region" description="Helical" evidence="12">
    <location>
        <begin position="355"/>
        <end position="377"/>
    </location>
</feature>
<keyword evidence="8 12" id="KW-0472">Membrane</keyword>
<dbReference type="FunFam" id="1.20.1250.20:FF:000003">
    <property type="entry name" value="Solute carrier family 17 member 3"/>
    <property type="match status" value="1"/>
</dbReference>
<comment type="function">
    <text evidence="10">May be an inorganic phosphate cotransporter.</text>
</comment>
<comment type="caution">
    <text evidence="14">The sequence shown here is derived from an EMBL/GenBank/DDBJ whole genome shotgun (WGS) entry which is preliminary data.</text>
</comment>
<keyword evidence="9" id="KW-0739">Sodium transport</keyword>
<evidence type="ECO:0000256" key="7">
    <source>
        <dbReference type="ARBA" id="ARBA00023053"/>
    </source>
</evidence>
<keyword evidence="7" id="KW-0915">Sodium</keyword>
<dbReference type="PROSITE" id="PS00217">
    <property type="entry name" value="SUGAR_TRANSPORT_2"/>
    <property type="match status" value="1"/>
</dbReference>
<gene>
    <name evidence="14" type="ORF">Zmor_013864</name>
</gene>
<feature type="transmembrane region" description="Helical" evidence="12">
    <location>
        <begin position="98"/>
        <end position="118"/>
    </location>
</feature>